<feature type="compositionally biased region" description="Basic residues" evidence="1">
    <location>
        <begin position="129"/>
        <end position="139"/>
    </location>
</feature>
<comment type="caution">
    <text evidence="2">The sequence shown here is derived from an EMBL/GenBank/DDBJ whole genome shotgun (WGS) entry which is preliminary data.</text>
</comment>
<sequence length="352" mass="40925">MTRFARSKGSKASNERICEQATSWQEMKGQLLQKQIEIRDEGKRKEAEEKRNSNYQNFLKEREERMTSQTEWAEFPTDDEGKKKKPFKSSIKKDDKVKKKQKVDKSKDNADSGVDIKFNSIEDMDSSKINKKKSKLSKKRNFDAGSSQTIESDTDAPLEVSSKLEIIEPEVKKPKLKQKKLKIVLDKENNNVSAEVNDTNQNKELYGKNQSKKKNINNKKSKVEDLDSLSEADKKKILKKQERRKRQVEKKKLKKQQKLEELAKNPELESQEPTREINKPKFENGNKVNLKEYENQKPTREMNKTKFQNGNKVYQKKFTNDKLENSSDNSSKITKNLGMKFSGGNKIINQIP</sequence>
<evidence type="ECO:0000313" key="2">
    <source>
        <dbReference type="EMBL" id="KAL3273950.1"/>
    </source>
</evidence>
<keyword evidence="3" id="KW-1185">Reference proteome</keyword>
<feature type="compositionally biased region" description="Basic and acidic residues" evidence="1">
    <location>
        <begin position="221"/>
        <end position="235"/>
    </location>
</feature>
<feature type="compositionally biased region" description="Basic and acidic residues" evidence="1">
    <location>
        <begin position="39"/>
        <end position="52"/>
    </location>
</feature>
<proteinExistence type="predicted"/>
<gene>
    <name evidence="2" type="ORF">HHI36_015373</name>
</gene>
<accession>A0ABD2N6L5</accession>
<feature type="compositionally biased region" description="Basic and acidic residues" evidence="1">
    <location>
        <begin position="257"/>
        <end position="304"/>
    </location>
</feature>
<organism evidence="2 3">
    <name type="scientific">Cryptolaemus montrouzieri</name>
    <dbReference type="NCBI Taxonomy" id="559131"/>
    <lineage>
        <taxon>Eukaryota</taxon>
        <taxon>Metazoa</taxon>
        <taxon>Ecdysozoa</taxon>
        <taxon>Arthropoda</taxon>
        <taxon>Hexapoda</taxon>
        <taxon>Insecta</taxon>
        <taxon>Pterygota</taxon>
        <taxon>Neoptera</taxon>
        <taxon>Endopterygota</taxon>
        <taxon>Coleoptera</taxon>
        <taxon>Polyphaga</taxon>
        <taxon>Cucujiformia</taxon>
        <taxon>Coccinelloidea</taxon>
        <taxon>Coccinellidae</taxon>
        <taxon>Scymninae</taxon>
        <taxon>Scymnini</taxon>
        <taxon>Cryptolaemus</taxon>
    </lineage>
</organism>
<name>A0ABD2N6L5_9CUCU</name>
<feature type="compositionally biased region" description="Basic residues" evidence="1">
    <location>
        <begin position="210"/>
        <end position="220"/>
    </location>
</feature>
<dbReference type="Proteomes" id="UP001516400">
    <property type="component" value="Unassembled WGS sequence"/>
</dbReference>
<feature type="region of interest" description="Disordered" evidence="1">
    <location>
        <begin position="39"/>
        <end position="172"/>
    </location>
</feature>
<feature type="compositionally biased region" description="Basic and acidic residues" evidence="1">
    <location>
        <begin position="91"/>
        <end position="110"/>
    </location>
</feature>
<dbReference type="AlphaFoldDB" id="A0ABD2N6L5"/>
<feature type="compositionally biased region" description="Polar residues" evidence="1">
    <location>
        <begin position="190"/>
        <end position="203"/>
    </location>
</feature>
<protein>
    <submittedName>
        <fullName evidence="2">Uncharacterized protein</fullName>
    </submittedName>
</protein>
<feature type="compositionally biased region" description="Basic residues" evidence="1">
    <location>
        <begin position="236"/>
        <end position="256"/>
    </location>
</feature>
<reference evidence="2 3" key="1">
    <citation type="journal article" date="2021" name="BMC Biol.">
        <title>Horizontally acquired antibacterial genes associated with adaptive radiation of ladybird beetles.</title>
        <authorList>
            <person name="Li H.S."/>
            <person name="Tang X.F."/>
            <person name="Huang Y.H."/>
            <person name="Xu Z.Y."/>
            <person name="Chen M.L."/>
            <person name="Du X.Y."/>
            <person name="Qiu B.Y."/>
            <person name="Chen P.T."/>
            <person name="Zhang W."/>
            <person name="Slipinski A."/>
            <person name="Escalona H.E."/>
            <person name="Waterhouse R.M."/>
            <person name="Zwick A."/>
            <person name="Pang H."/>
        </authorList>
    </citation>
    <scope>NUCLEOTIDE SEQUENCE [LARGE SCALE GENOMIC DNA]</scope>
    <source>
        <strain evidence="2">SYSU2018</strain>
    </source>
</reference>
<dbReference type="EMBL" id="JABFTP020000062">
    <property type="protein sequence ID" value="KAL3273950.1"/>
    <property type="molecule type" value="Genomic_DNA"/>
</dbReference>
<evidence type="ECO:0000313" key="3">
    <source>
        <dbReference type="Proteomes" id="UP001516400"/>
    </source>
</evidence>
<feature type="region of interest" description="Disordered" evidence="1">
    <location>
        <begin position="184"/>
        <end position="352"/>
    </location>
</feature>
<evidence type="ECO:0000256" key="1">
    <source>
        <dbReference type="SAM" id="MobiDB-lite"/>
    </source>
</evidence>